<dbReference type="Proteomes" id="UP000222056">
    <property type="component" value="Unassembled WGS sequence"/>
</dbReference>
<name>A0A1H6FHW2_THEAL</name>
<feature type="transmembrane region" description="Helical" evidence="8">
    <location>
        <begin position="261"/>
        <end position="278"/>
    </location>
</feature>
<evidence type="ECO:0000256" key="4">
    <source>
        <dbReference type="ARBA" id="ARBA00022692"/>
    </source>
</evidence>
<dbReference type="Pfam" id="PF07690">
    <property type="entry name" value="MFS_1"/>
    <property type="match status" value="1"/>
</dbReference>
<evidence type="ECO:0000256" key="7">
    <source>
        <dbReference type="SAM" id="MobiDB-lite"/>
    </source>
</evidence>
<feature type="transmembrane region" description="Helical" evidence="8">
    <location>
        <begin position="79"/>
        <end position="99"/>
    </location>
</feature>
<feature type="region of interest" description="Disordered" evidence="7">
    <location>
        <begin position="1"/>
        <end position="33"/>
    </location>
</feature>
<feature type="domain" description="Major facilitator superfamily (MFS) profile" evidence="9">
    <location>
        <begin position="45"/>
        <end position="516"/>
    </location>
</feature>
<protein>
    <submittedName>
        <fullName evidence="10">Drug resistance transporter, EmrB/QacA subfamily</fullName>
    </submittedName>
</protein>
<sequence>MSELSVNGYGGAPPVTDVGGEPRHAERGDGWHDKPDHVDRRLLALASVVVVGAFMSILDTTIVNVAIRTLAEEFSSPLTTIQWVATAYTLALATVIPISGWASERFGTKRLYVGSVALFALGSALCGLAWSDTSLIAFRILQGLGGGLIMPVGMTILTRAAGPHRLGRVMSIVGVPMLIAPIVGPILGGWLVDHASWHWIFLINVPVGIVAVAMALAILPTDRPQPLHRLDLPGLLVLSPGLALIIYGLAESGSQGGFGHAKVLVPLAIGLALLAYFVRHGLRASDPLVDLRLYKNRAFSAATATLFAFVIAVFGGFFLVPLYLQAVRGEDAFHTGLLLIPQGVGAMLAMPLAGQLADRIATRKLVFAGTPLVFTAFAVFTQLAADTPYALVCGALFVMGLGMGLSMMPLFTGAMQTLQKRSVARASTQLNITQQVAASFGTALLSVALANAIRERLGPAAAGGRIGGEGAAQIPPEMRERVAALLADAFGSAFTWSLALVVVAFLVAWLLPRRRPTVSDAQTADERRPAEPLVVP</sequence>
<reference evidence="11" key="1">
    <citation type="submission" date="2016-10" db="EMBL/GenBank/DDBJ databases">
        <authorList>
            <person name="Varghese N."/>
            <person name="Submissions S."/>
        </authorList>
    </citation>
    <scope>NUCLEOTIDE SEQUENCE [LARGE SCALE GENOMIC DNA]</scope>
    <source>
        <strain evidence="11">ATCC 35263</strain>
    </source>
</reference>
<keyword evidence="3" id="KW-1003">Cell membrane</keyword>
<evidence type="ECO:0000256" key="1">
    <source>
        <dbReference type="ARBA" id="ARBA00004651"/>
    </source>
</evidence>
<feature type="transmembrane region" description="Helical" evidence="8">
    <location>
        <begin position="332"/>
        <end position="353"/>
    </location>
</feature>
<evidence type="ECO:0000256" key="3">
    <source>
        <dbReference type="ARBA" id="ARBA00022475"/>
    </source>
</evidence>
<evidence type="ECO:0000256" key="8">
    <source>
        <dbReference type="SAM" id="Phobius"/>
    </source>
</evidence>
<feature type="transmembrane region" description="Helical" evidence="8">
    <location>
        <begin position="42"/>
        <end position="67"/>
    </location>
</feature>
<feature type="transmembrane region" description="Helical" evidence="8">
    <location>
        <begin position="432"/>
        <end position="453"/>
    </location>
</feature>
<dbReference type="InterPro" id="IPR020846">
    <property type="entry name" value="MFS_dom"/>
</dbReference>
<keyword evidence="5 8" id="KW-1133">Transmembrane helix</keyword>
<feature type="transmembrane region" description="Helical" evidence="8">
    <location>
        <begin position="136"/>
        <end position="157"/>
    </location>
</feature>
<feature type="transmembrane region" description="Helical" evidence="8">
    <location>
        <begin position="489"/>
        <end position="511"/>
    </location>
</feature>
<evidence type="ECO:0000259" key="9">
    <source>
        <dbReference type="PROSITE" id="PS50850"/>
    </source>
</evidence>
<feature type="transmembrane region" description="Helical" evidence="8">
    <location>
        <begin position="389"/>
        <end position="411"/>
    </location>
</feature>
<feature type="compositionally biased region" description="Basic and acidic residues" evidence="7">
    <location>
        <begin position="20"/>
        <end position="33"/>
    </location>
</feature>
<dbReference type="EMBL" id="FNWJ01000001">
    <property type="protein sequence ID" value="SEH10421.1"/>
    <property type="molecule type" value="Genomic_DNA"/>
</dbReference>
<evidence type="ECO:0000313" key="10">
    <source>
        <dbReference type="EMBL" id="SEH10421.1"/>
    </source>
</evidence>
<dbReference type="PROSITE" id="PS50850">
    <property type="entry name" value="MFS"/>
    <property type="match status" value="1"/>
</dbReference>
<dbReference type="GO" id="GO:0022857">
    <property type="term" value="F:transmembrane transporter activity"/>
    <property type="evidence" value="ECO:0007669"/>
    <property type="project" value="InterPro"/>
</dbReference>
<dbReference type="InterPro" id="IPR004638">
    <property type="entry name" value="EmrB-like"/>
</dbReference>
<dbReference type="NCBIfam" id="TIGR00711">
    <property type="entry name" value="efflux_EmrB"/>
    <property type="match status" value="1"/>
</dbReference>
<dbReference type="InterPro" id="IPR036259">
    <property type="entry name" value="MFS_trans_sf"/>
</dbReference>
<dbReference type="PRINTS" id="PR01036">
    <property type="entry name" value="TCRTETB"/>
</dbReference>
<feature type="transmembrane region" description="Helical" evidence="8">
    <location>
        <begin position="365"/>
        <end position="383"/>
    </location>
</feature>
<keyword evidence="11" id="KW-1185">Reference proteome</keyword>
<evidence type="ECO:0000256" key="6">
    <source>
        <dbReference type="ARBA" id="ARBA00023136"/>
    </source>
</evidence>
<dbReference type="SUPFAM" id="SSF103473">
    <property type="entry name" value="MFS general substrate transporter"/>
    <property type="match status" value="1"/>
</dbReference>
<feature type="transmembrane region" description="Helical" evidence="8">
    <location>
        <begin position="169"/>
        <end position="191"/>
    </location>
</feature>
<dbReference type="RefSeq" id="WP_218138178.1">
    <property type="nucleotide sequence ID" value="NZ_FNWJ01000001.1"/>
</dbReference>
<keyword evidence="2" id="KW-0813">Transport</keyword>
<feature type="transmembrane region" description="Helical" evidence="8">
    <location>
        <begin position="230"/>
        <end position="249"/>
    </location>
</feature>
<dbReference type="PANTHER" id="PTHR42718:SF46">
    <property type="entry name" value="BLR6921 PROTEIN"/>
    <property type="match status" value="1"/>
</dbReference>
<dbReference type="CDD" id="cd17503">
    <property type="entry name" value="MFS_LmrB_MDR_like"/>
    <property type="match status" value="1"/>
</dbReference>
<feature type="transmembrane region" description="Helical" evidence="8">
    <location>
        <begin position="197"/>
        <end position="218"/>
    </location>
</feature>
<feature type="transmembrane region" description="Helical" evidence="8">
    <location>
        <begin position="299"/>
        <end position="320"/>
    </location>
</feature>
<proteinExistence type="predicted"/>
<dbReference type="STRING" id="29539.SAMN02745716_0272"/>
<dbReference type="PANTHER" id="PTHR42718">
    <property type="entry name" value="MAJOR FACILITATOR SUPERFAMILY MULTIDRUG TRANSPORTER MFSC"/>
    <property type="match status" value="1"/>
</dbReference>
<evidence type="ECO:0000313" key="11">
    <source>
        <dbReference type="Proteomes" id="UP000222056"/>
    </source>
</evidence>
<dbReference type="InterPro" id="IPR011701">
    <property type="entry name" value="MFS"/>
</dbReference>
<dbReference type="GO" id="GO:0005886">
    <property type="term" value="C:plasma membrane"/>
    <property type="evidence" value="ECO:0007669"/>
    <property type="project" value="UniProtKB-SubCell"/>
</dbReference>
<feature type="transmembrane region" description="Helical" evidence="8">
    <location>
        <begin position="111"/>
        <end position="130"/>
    </location>
</feature>
<keyword evidence="4 8" id="KW-0812">Transmembrane</keyword>
<comment type="subcellular location">
    <subcellularLocation>
        <location evidence="1">Cell membrane</location>
        <topology evidence="1">Multi-pass membrane protein</topology>
    </subcellularLocation>
</comment>
<evidence type="ECO:0000256" key="2">
    <source>
        <dbReference type="ARBA" id="ARBA00022448"/>
    </source>
</evidence>
<keyword evidence="6 8" id="KW-0472">Membrane</keyword>
<gene>
    <name evidence="10" type="ORF">SAMN02745716_0272</name>
</gene>
<accession>A0A1H6FHW2</accession>
<evidence type="ECO:0000256" key="5">
    <source>
        <dbReference type="ARBA" id="ARBA00022989"/>
    </source>
</evidence>
<organism evidence="10 11">
    <name type="scientific">Thermoleophilum album</name>
    <dbReference type="NCBI Taxonomy" id="29539"/>
    <lineage>
        <taxon>Bacteria</taxon>
        <taxon>Bacillati</taxon>
        <taxon>Actinomycetota</taxon>
        <taxon>Thermoleophilia</taxon>
        <taxon>Thermoleophilales</taxon>
        <taxon>Thermoleophilaceae</taxon>
        <taxon>Thermoleophilum</taxon>
    </lineage>
</organism>
<dbReference type="Gene3D" id="1.20.1720.10">
    <property type="entry name" value="Multidrug resistance protein D"/>
    <property type="match status" value="1"/>
</dbReference>
<dbReference type="AlphaFoldDB" id="A0A1H6FHW2"/>
<dbReference type="Gene3D" id="1.20.1250.20">
    <property type="entry name" value="MFS general substrate transporter like domains"/>
    <property type="match status" value="1"/>
</dbReference>